<evidence type="ECO:0000256" key="2">
    <source>
        <dbReference type="ARBA" id="ARBA00022475"/>
    </source>
</evidence>
<keyword evidence="8" id="KW-1185">Reference proteome</keyword>
<dbReference type="RefSeq" id="WP_230057404.1">
    <property type="nucleotide sequence ID" value="NZ_CAJHOE010000006.1"/>
</dbReference>
<protein>
    <submittedName>
        <fullName evidence="7">Oxaloacetate decarboxylase gamma chain</fullName>
    </submittedName>
</protein>
<evidence type="ECO:0000256" key="1">
    <source>
        <dbReference type="ARBA" id="ARBA00004236"/>
    </source>
</evidence>
<evidence type="ECO:0000313" key="8">
    <source>
        <dbReference type="Proteomes" id="UP000789359"/>
    </source>
</evidence>
<comment type="subcellular location">
    <subcellularLocation>
        <location evidence="1">Cell membrane</location>
    </subcellularLocation>
</comment>
<evidence type="ECO:0000256" key="4">
    <source>
        <dbReference type="ARBA" id="ARBA00022989"/>
    </source>
</evidence>
<keyword evidence="2" id="KW-1003">Cell membrane</keyword>
<evidence type="ECO:0000256" key="6">
    <source>
        <dbReference type="SAM" id="Phobius"/>
    </source>
</evidence>
<sequence length="84" mass="9312">MQDVNLVTEGFRFMVLGMGGVFSFLLLMIFVLKIQSKVFAKFDNSHNITPNTSQIPVSNIKDDGILTAVISAAITQHKKRSKGR</sequence>
<keyword evidence="4 6" id="KW-1133">Transmembrane helix</keyword>
<keyword evidence="3 6" id="KW-0812">Transmembrane</keyword>
<dbReference type="InterPro" id="IPR005899">
    <property type="entry name" value="Na_pump_deCOase"/>
</dbReference>
<comment type="caution">
    <text evidence="7">The sequence shown here is derived from an EMBL/GenBank/DDBJ whole genome shotgun (WGS) entry which is preliminary data.</text>
</comment>
<keyword evidence="5 6" id="KW-0472">Membrane</keyword>
<name>A0ABN7K9F2_9BACT</name>
<feature type="transmembrane region" description="Helical" evidence="6">
    <location>
        <begin position="12"/>
        <end position="32"/>
    </location>
</feature>
<dbReference type="EMBL" id="CAJHOE010000006">
    <property type="protein sequence ID" value="CAD7289131.1"/>
    <property type="molecule type" value="Genomic_DNA"/>
</dbReference>
<dbReference type="NCBIfam" id="TIGR01195">
    <property type="entry name" value="oadG_fam"/>
    <property type="match status" value="1"/>
</dbReference>
<evidence type="ECO:0000256" key="3">
    <source>
        <dbReference type="ARBA" id="ARBA00022692"/>
    </source>
</evidence>
<dbReference type="Pfam" id="PF04277">
    <property type="entry name" value="OAD_gamma"/>
    <property type="match status" value="1"/>
</dbReference>
<proteinExistence type="predicted"/>
<gene>
    <name evidence="7" type="primary">oadG</name>
    <name evidence="7" type="ORF">LMG8286_01663</name>
</gene>
<reference evidence="7 8" key="1">
    <citation type="submission" date="2020-11" db="EMBL/GenBank/DDBJ databases">
        <authorList>
            <person name="Peeters C."/>
        </authorList>
    </citation>
    <scope>NUCLEOTIDE SEQUENCE [LARGE SCALE GENOMIC DNA]</scope>
    <source>
        <strain evidence="7 8">LMG 8286</strain>
    </source>
</reference>
<accession>A0ABN7K9F2</accession>
<evidence type="ECO:0000313" key="7">
    <source>
        <dbReference type="EMBL" id="CAD7289131.1"/>
    </source>
</evidence>
<evidence type="ECO:0000256" key="5">
    <source>
        <dbReference type="ARBA" id="ARBA00023136"/>
    </source>
</evidence>
<dbReference type="Proteomes" id="UP000789359">
    <property type="component" value="Unassembled WGS sequence"/>
</dbReference>
<organism evidence="7 8">
    <name type="scientific">Campylobacter suis</name>
    <dbReference type="NCBI Taxonomy" id="2790657"/>
    <lineage>
        <taxon>Bacteria</taxon>
        <taxon>Pseudomonadati</taxon>
        <taxon>Campylobacterota</taxon>
        <taxon>Epsilonproteobacteria</taxon>
        <taxon>Campylobacterales</taxon>
        <taxon>Campylobacteraceae</taxon>
        <taxon>Campylobacter</taxon>
    </lineage>
</organism>